<feature type="transmembrane region" description="Helical" evidence="5">
    <location>
        <begin position="543"/>
        <end position="562"/>
    </location>
</feature>
<dbReference type="PROSITE" id="PS00216">
    <property type="entry name" value="SUGAR_TRANSPORT_1"/>
    <property type="match status" value="2"/>
</dbReference>
<evidence type="ECO:0000256" key="2">
    <source>
        <dbReference type="ARBA" id="ARBA00022692"/>
    </source>
</evidence>
<dbReference type="Proteomes" id="UP000037510">
    <property type="component" value="Unassembled WGS sequence"/>
</dbReference>
<dbReference type="EMBL" id="JTDY01005909">
    <property type="protein sequence ID" value="KOB66490.1"/>
    <property type="molecule type" value="Genomic_DNA"/>
</dbReference>
<evidence type="ECO:0000256" key="4">
    <source>
        <dbReference type="ARBA" id="ARBA00023136"/>
    </source>
</evidence>
<keyword evidence="3 5" id="KW-1133">Transmembrane helix</keyword>
<feature type="transmembrane region" description="Helical" evidence="5">
    <location>
        <begin position="482"/>
        <end position="503"/>
    </location>
</feature>
<dbReference type="Pfam" id="PF00083">
    <property type="entry name" value="Sugar_tr"/>
    <property type="match status" value="1"/>
</dbReference>
<protein>
    <submittedName>
        <fullName evidence="7">Organic cation transporter</fullName>
    </submittedName>
</protein>
<dbReference type="InterPro" id="IPR005829">
    <property type="entry name" value="Sugar_transporter_CS"/>
</dbReference>
<evidence type="ECO:0000256" key="5">
    <source>
        <dbReference type="SAM" id="Phobius"/>
    </source>
</evidence>
<feature type="domain" description="Major facilitator superfamily (MFS) profile" evidence="6">
    <location>
        <begin position="166"/>
        <end position="657"/>
    </location>
</feature>
<proteinExistence type="predicted"/>
<comment type="subcellular location">
    <subcellularLocation>
        <location evidence="1">Membrane</location>
        <topology evidence="1">Multi-pass membrane protein</topology>
    </subcellularLocation>
</comment>
<feature type="transmembrane region" description="Helical" evidence="5">
    <location>
        <begin position="369"/>
        <end position="391"/>
    </location>
</feature>
<gene>
    <name evidence="7" type="ORF">OBRU01_21706</name>
</gene>
<feature type="transmembrane region" description="Helical" evidence="5">
    <location>
        <begin position="164"/>
        <end position="186"/>
    </location>
</feature>
<organism evidence="7 8">
    <name type="scientific">Operophtera brumata</name>
    <name type="common">Winter moth</name>
    <name type="synonym">Phalaena brumata</name>
    <dbReference type="NCBI Taxonomy" id="104452"/>
    <lineage>
        <taxon>Eukaryota</taxon>
        <taxon>Metazoa</taxon>
        <taxon>Ecdysozoa</taxon>
        <taxon>Arthropoda</taxon>
        <taxon>Hexapoda</taxon>
        <taxon>Insecta</taxon>
        <taxon>Pterygota</taxon>
        <taxon>Neoptera</taxon>
        <taxon>Endopterygota</taxon>
        <taxon>Lepidoptera</taxon>
        <taxon>Glossata</taxon>
        <taxon>Ditrysia</taxon>
        <taxon>Geometroidea</taxon>
        <taxon>Geometridae</taxon>
        <taxon>Larentiinae</taxon>
        <taxon>Operophtera</taxon>
    </lineage>
</organism>
<keyword evidence="8" id="KW-1185">Reference proteome</keyword>
<dbReference type="AlphaFoldDB" id="A0A0L7KTQ3"/>
<keyword evidence="2 5" id="KW-0812">Transmembrane</keyword>
<evidence type="ECO:0000256" key="3">
    <source>
        <dbReference type="ARBA" id="ARBA00022989"/>
    </source>
</evidence>
<reference evidence="7 8" key="1">
    <citation type="journal article" date="2015" name="Genome Biol. Evol.">
        <title>The genome of winter moth (Operophtera brumata) provides a genomic perspective on sexual dimorphism and phenology.</title>
        <authorList>
            <person name="Derks M.F."/>
            <person name="Smit S."/>
            <person name="Salis L."/>
            <person name="Schijlen E."/>
            <person name="Bossers A."/>
            <person name="Mateman C."/>
            <person name="Pijl A.S."/>
            <person name="de Ridder D."/>
            <person name="Groenen M.A."/>
            <person name="Visser M.E."/>
            <person name="Megens H.J."/>
        </authorList>
    </citation>
    <scope>NUCLEOTIDE SEQUENCE [LARGE SCALE GENOMIC DNA]</scope>
    <source>
        <strain evidence="7">WM2013NL</strain>
        <tissue evidence="7">Head and thorax</tissue>
    </source>
</reference>
<dbReference type="Gene3D" id="1.20.1250.20">
    <property type="entry name" value="MFS general substrate transporter like domains"/>
    <property type="match status" value="1"/>
</dbReference>
<feature type="transmembrane region" description="Helical" evidence="5">
    <location>
        <begin position="29"/>
        <end position="53"/>
    </location>
</feature>
<feature type="transmembrane region" description="Helical" evidence="5">
    <location>
        <begin position="568"/>
        <end position="592"/>
    </location>
</feature>
<evidence type="ECO:0000256" key="1">
    <source>
        <dbReference type="ARBA" id="ARBA00004141"/>
    </source>
</evidence>
<feature type="transmembrane region" description="Helical" evidence="5">
    <location>
        <begin position="397"/>
        <end position="415"/>
    </location>
</feature>
<dbReference type="PANTHER" id="PTHR24064">
    <property type="entry name" value="SOLUTE CARRIER FAMILY 22 MEMBER"/>
    <property type="match status" value="1"/>
</dbReference>
<name>A0A0L7KTQ3_OPEBR</name>
<dbReference type="GO" id="GO:0022857">
    <property type="term" value="F:transmembrane transporter activity"/>
    <property type="evidence" value="ECO:0007669"/>
    <property type="project" value="InterPro"/>
</dbReference>
<dbReference type="GO" id="GO:0016020">
    <property type="term" value="C:membrane"/>
    <property type="evidence" value="ECO:0007669"/>
    <property type="project" value="UniProtKB-SubCell"/>
</dbReference>
<dbReference type="PROSITE" id="PS50850">
    <property type="entry name" value="MFS"/>
    <property type="match status" value="1"/>
</dbReference>
<comment type="caution">
    <text evidence="7">The sequence shown here is derived from an EMBL/GenBank/DDBJ whole genome shotgun (WGS) entry which is preliminary data.</text>
</comment>
<dbReference type="InterPro" id="IPR036259">
    <property type="entry name" value="MFS_trans_sf"/>
</dbReference>
<evidence type="ECO:0000313" key="7">
    <source>
        <dbReference type="EMBL" id="KOB66490.1"/>
    </source>
</evidence>
<dbReference type="STRING" id="104452.A0A0L7KTQ3"/>
<dbReference type="InterPro" id="IPR005828">
    <property type="entry name" value="MFS_sugar_transport-like"/>
</dbReference>
<accession>A0A0L7KTQ3</accession>
<dbReference type="InterPro" id="IPR020846">
    <property type="entry name" value="MFS_dom"/>
</dbReference>
<sequence length="679" mass="74932">MSNPEKGGKRAGVDLDHILENEVGEFGRYQLITLALAALPIIFSAFAAGEYIFTTARIPTRCTIPQCDGENPEFAPSWVLNAIPGTSIESFENCEQFANSTVQTPVENGTCPAALFDRSSTTECVDYVYENTLSVVYDKGGKRAGVDLDHILENEVGEFGRYQLITLALAALPIIFSAFAAGEYIFTTARIPTRCTIPQCDGENPEFAPSWVLNAIPGTSIESFENCEQFANSTVQTPVENGTCPAALFDRSSTTECVDYVYENTLSVVYDFGMACDEWKRSQIGSIRTIGTLLVLPITGYISDRWGRRVALTINAFNTGWIGLVRSFVNSYEWFLALEVLESSVGAGAYSSCYILVTELVGPKYRVVAGATISTLFALGQVILGLIAWGVPAWRSLTQVLYAPQVLVICYFWILSESVRWLMSKGRYEESEQILKKVAKTNKKELSQESLEALRATAEAEKNVVRPEEPWLVVLVFRSKILLSRCLVSPIWWITNTLIYYGMGINSVNMSGNGYLNYVAVAAIEIPGYWTAILLLDRIGRKPVLICAYWLCASCQFAFAFLPDGMPGLSLFLYLFGKYCIAVVMTSVYVYTAELYPTKYRHNLFAFSSMVGRLGSITAPLTPALAQEVWAPFPSVLFGSFALLSGLLIFTTPETLGTKLPDTIEEAEQLGNKHKQATT</sequence>
<keyword evidence="4 5" id="KW-0472">Membrane</keyword>
<feature type="transmembrane region" description="Helical" evidence="5">
    <location>
        <begin position="515"/>
        <end position="536"/>
    </location>
</feature>
<evidence type="ECO:0000313" key="8">
    <source>
        <dbReference type="Proteomes" id="UP000037510"/>
    </source>
</evidence>
<feature type="transmembrane region" description="Helical" evidence="5">
    <location>
        <begin position="604"/>
        <end position="623"/>
    </location>
</feature>
<feature type="transmembrane region" description="Helical" evidence="5">
    <location>
        <begin position="629"/>
        <end position="650"/>
    </location>
</feature>
<evidence type="ECO:0000259" key="6">
    <source>
        <dbReference type="PROSITE" id="PS50850"/>
    </source>
</evidence>
<dbReference type="SUPFAM" id="SSF103473">
    <property type="entry name" value="MFS general substrate transporter"/>
    <property type="match status" value="1"/>
</dbReference>